<reference evidence="9 10" key="1">
    <citation type="submission" date="2024-01" db="EMBL/GenBank/DDBJ databases">
        <title>Seven novel Bacillus-like species.</title>
        <authorList>
            <person name="Liu G."/>
        </authorList>
    </citation>
    <scope>NUCLEOTIDE SEQUENCE [LARGE SCALE GENOMIC DNA]</scope>
    <source>
        <strain evidence="9 10">FJAT-51639</strain>
    </source>
</reference>
<dbReference type="Proteomes" id="UP001372526">
    <property type="component" value="Unassembled WGS sequence"/>
</dbReference>
<dbReference type="InterPro" id="IPR011701">
    <property type="entry name" value="MFS"/>
</dbReference>
<evidence type="ECO:0000259" key="8">
    <source>
        <dbReference type="PROSITE" id="PS50850"/>
    </source>
</evidence>
<evidence type="ECO:0000313" key="9">
    <source>
        <dbReference type="EMBL" id="MEI4804407.1"/>
    </source>
</evidence>
<feature type="transmembrane region" description="Helical" evidence="7">
    <location>
        <begin position="138"/>
        <end position="157"/>
    </location>
</feature>
<keyword evidence="4 7" id="KW-0812">Transmembrane</keyword>
<organism evidence="9 10">
    <name type="scientific">Bacillus bruguierae</name>
    <dbReference type="NCBI Taxonomy" id="3127667"/>
    <lineage>
        <taxon>Bacteria</taxon>
        <taxon>Bacillati</taxon>
        <taxon>Bacillota</taxon>
        <taxon>Bacilli</taxon>
        <taxon>Bacillales</taxon>
        <taxon>Bacillaceae</taxon>
        <taxon>Bacillus</taxon>
    </lineage>
</organism>
<feature type="transmembrane region" description="Helical" evidence="7">
    <location>
        <begin position="299"/>
        <end position="317"/>
    </location>
</feature>
<protein>
    <submittedName>
        <fullName evidence="9">MFS transporter</fullName>
    </submittedName>
</protein>
<keyword evidence="5 7" id="KW-1133">Transmembrane helix</keyword>
<dbReference type="PANTHER" id="PTHR43124">
    <property type="entry name" value="PURINE EFFLUX PUMP PBUE"/>
    <property type="match status" value="1"/>
</dbReference>
<evidence type="ECO:0000313" key="10">
    <source>
        <dbReference type="Proteomes" id="UP001372526"/>
    </source>
</evidence>
<feature type="domain" description="Major facilitator superfamily (MFS) profile" evidence="8">
    <location>
        <begin position="10"/>
        <end position="386"/>
    </location>
</feature>
<dbReference type="SUPFAM" id="SSF103473">
    <property type="entry name" value="MFS general substrate transporter"/>
    <property type="match status" value="1"/>
</dbReference>
<dbReference type="InterPro" id="IPR001958">
    <property type="entry name" value="Tet-R_TetA/multi-R_MdtG-like"/>
</dbReference>
<dbReference type="PANTHER" id="PTHR43124:SF3">
    <property type="entry name" value="CHLORAMPHENICOL EFFLUX PUMP RV0191"/>
    <property type="match status" value="1"/>
</dbReference>
<evidence type="ECO:0000256" key="4">
    <source>
        <dbReference type="ARBA" id="ARBA00022692"/>
    </source>
</evidence>
<comment type="caution">
    <text evidence="9">The sequence shown here is derived from an EMBL/GenBank/DDBJ whole genome shotgun (WGS) entry which is preliminary data.</text>
</comment>
<evidence type="ECO:0000256" key="2">
    <source>
        <dbReference type="ARBA" id="ARBA00022448"/>
    </source>
</evidence>
<feature type="transmembrane region" description="Helical" evidence="7">
    <location>
        <begin position="163"/>
        <end position="184"/>
    </location>
</feature>
<evidence type="ECO:0000256" key="3">
    <source>
        <dbReference type="ARBA" id="ARBA00022475"/>
    </source>
</evidence>
<feature type="transmembrane region" description="Helical" evidence="7">
    <location>
        <begin position="338"/>
        <end position="357"/>
    </location>
</feature>
<sequence>MTTTTNRTPIFYVICISALLGSLAQNMYTPILPMIQGSFHTSLYLVNLTVSVFTFVLAIMQIVYGPLIDAKGRKYILIPGLLMSFIGSIGCVFSSNIYVFLVFRAIQAFGTAAIPVVSATIIGDLYEGNERGKAMSIYQMLLALAPAIGPLMGGYLGNRNGHVSIFLFLAAISIVLLLINIVLLPETKPVSSIKQQATKHYFQVLQNKIGFTIVIIGFMQFYLYFCFLVFLPSMLKTLFHLHPDTIGLIFVPMSLCMMLGSYCYKMLQKKIQTKHALLFTSFFHIACILLFSITYNITIPILIIVTSLYGFSMGLSMPTHTTLLTEEFVDERATAIGIYNFIRYFGMGVGPLLGSFLLFDQNYFWIFFSGSVVFLLFLLYAMKNFIHSQTRKEAI</sequence>
<feature type="transmembrane region" description="Helical" evidence="7">
    <location>
        <begin position="209"/>
        <end position="233"/>
    </location>
</feature>
<dbReference type="RefSeq" id="WP_336474577.1">
    <property type="nucleotide sequence ID" value="NZ_JBAWSX010000027.1"/>
</dbReference>
<evidence type="ECO:0000256" key="5">
    <source>
        <dbReference type="ARBA" id="ARBA00022989"/>
    </source>
</evidence>
<dbReference type="InterPro" id="IPR020846">
    <property type="entry name" value="MFS_dom"/>
</dbReference>
<feature type="transmembrane region" description="Helical" evidence="7">
    <location>
        <begin position="105"/>
        <end position="126"/>
    </location>
</feature>
<dbReference type="Gene3D" id="1.20.1720.10">
    <property type="entry name" value="Multidrug resistance protein D"/>
    <property type="match status" value="1"/>
</dbReference>
<evidence type="ECO:0000256" key="1">
    <source>
        <dbReference type="ARBA" id="ARBA00004651"/>
    </source>
</evidence>
<dbReference type="PRINTS" id="PR01035">
    <property type="entry name" value="TCRTETA"/>
</dbReference>
<feature type="transmembrane region" description="Helical" evidence="7">
    <location>
        <begin position="43"/>
        <end position="64"/>
    </location>
</feature>
<feature type="transmembrane region" description="Helical" evidence="7">
    <location>
        <begin position="276"/>
        <end position="293"/>
    </location>
</feature>
<dbReference type="Pfam" id="PF07690">
    <property type="entry name" value="MFS_1"/>
    <property type="match status" value="1"/>
</dbReference>
<feature type="transmembrane region" description="Helical" evidence="7">
    <location>
        <begin position="76"/>
        <end position="99"/>
    </location>
</feature>
<dbReference type="CDD" id="cd17474">
    <property type="entry name" value="MFS_YfmO_like"/>
    <property type="match status" value="1"/>
</dbReference>
<dbReference type="EMBL" id="JBAWSX010000027">
    <property type="protein sequence ID" value="MEI4804407.1"/>
    <property type="molecule type" value="Genomic_DNA"/>
</dbReference>
<proteinExistence type="predicted"/>
<name>A0ABU8FNY0_9BACI</name>
<keyword evidence="2" id="KW-0813">Transport</keyword>
<dbReference type="PROSITE" id="PS50850">
    <property type="entry name" value="MFS"/>
    <property type="match status" value="1"/>
</dbReference>
<evidence type="ECO:0000256" key="6">
    <source>
        <dbReference type="ARBA" id="ARBA00023136"/>
    </source>
</evidence>
<dbReference type="InterPro" id="IPR036259">
    <property type="entry name" value="MFS_trans_sf"/>
</dbReference>
<keyword evidence="3" id="KW-1003">Cell membrane</keyword>
<evidence type="ECO:0000256" key="7">
    <source>
        <dbReference type="SAM" id="Phobius"/>
    </source>
</evidence>
<gene>
    <name evidence="9" type="ORF">WAZ07_25130</name>
</gene>
<keyword evidence="10" id="KW-1185">Reference proteome</keyword>
<feature type="transmembrane region" description="Helical" evidence="7">
    <location>
        <begin position="245"/>
        <end position="264"/>
    </location>
</feature>
<comment type="subcellular location">
    <subcellularLocation>
        <location evidence="1">Cell membrane</location>
        <topology evidence="1">Multi-pass membrane protein</topology>
    </subcellularLocation>
</comment>
<dbReference type="InterPro" id="IPR050189">
    <property type="entry name" value="MFS_Efflux_Transporters"/>
</dbReference>
<feature type="transmembrane region" description="Helical" evidence="7">
    <location>
        <begin position="363"/>
        <end position="382"/>
    </location>
</feature>
<accession>A0ABU8FNY0</accession>
<keyword evidence="6 7" id="KW-0472">Membrane</keyword>